<sequence>MKAIILAGGLGTRLSEETGLRPKPMVEIGGRPILWHIMQIYSKFGIQDFIVCAGYKGYMIKEYFANFAMHNSDVMVDMARQEVTFTRSQLPPWRVYVADTGESTMTGGRLGRIRHLVADDPYFLMTYGDGLSDVDIGGSIDFHRSHGKLATMTVVRPSARFGSTVIEDGLVREFKEKPQTEQGLINGGFFVLSPRVLDLVENDQTIWEHEPLQKLAEARQLAAWQHNGFWQPMDTLREKHILDEMWVSGKAPWKNSNPSAAS</sequence>
<dbReference type="GO" id="GO:0009243">
    <property type="term" value="P:O antigen biosynthetic process"/>
    <property type="evidence" value="ECO:0007669"/>
    <property type="project" value="InterPro"/>
</dbReference>
<keyword evidence="2" id="KW-0808">Transferase</keyword>
<dbReference type="PANTHER" id="PTHR47183">
    <property type="entry name" value="GLUCOSE-1-PHOSPHATE CYTIDYLYLTRANSFERASE-RELATED"/>
    <property type="match status" value="1"/>
</dbReference>
<feature type="domain" description="Nucleotidyl transferase" evidence="1">
    <location>
        <begin position="2"/>
        <end position="211"/>
    </location>
</feature>
<comment type="caution">
    <text evidence="2">The sequence shown here is derived from an EMBL/GenBank/DDBJ whole genome shotgun (WGS) entry which is preliminary data.</text>
</comment>
<dbReference type="InterPro" id="IPR046981">
    <property type="entry name" value="G1P_cyt_trans"/>
</dbReference>
<dbReference type="InterPro" id="IPR013446">
    <property type="entry name" value="G1P_cyt_trans-like"/>
</dbReference>
<proteinExistence type="predicted"/>
<dbReference type="Proteomes" id="UP000476837">
    <property type="component" value="Unassembled WGS sequence"/>
</dbReference>
<dbReference type="EC" id="2.7.7.33" evidence="2"/>
<name>A0A6L3ARK7_AZOBR</name>
<keyword evidence="2" id="KW-0548">Nucleotidyltransferase</keyword>
<dbReference type="PANTHER" id="PTHR47183:SF1">
    <property type="entry name" value="GLUCOSE-1-PHOSPHATE CYTIDYLYLTRANSFERASE"/>
    <property type="match status" value="1"/>
</dbReference>
<dbReference type="SUPFAM" id="SSF53448">
    <property type="entry name" value="Nucleotide-diphospho-sugar transferases"/>
    <property type="match status" value="1"/>
</dbReference>
<dbReference type="Pfam" id="PF00483">
    <property type="entry name" value="NTP_transferase"/>
    <property type="match status" value="1"/>
</dbReference>
<dbReference type="InterPro" id="IPR029044">
    <property type="entry name" value="Nucleotide-diphossugar_trans"/>
</dbReference>
<dbReference type="AlphaFoldDB" id="A0A6L3ARK7"/>
<dbReference type="InterPro" id="IPR005835">
    <property type="entry name" value="NTP_transferase_dom"/>
</dbReference>
<evidence type="ECO:0000259" key="1">
    <source>
        <dbReference type="Pfam" id="PF00483"/>
    </source>
</evidence>
<dbReference type="GO" id="GO:0047343">
    <property type="term" value="F:glucose-1-phosphate cytidylyltransferase activity"/>
    <property type="evidence" value="ECO:0007669"/>
    <property type="project" value="UniProtKB-EC"/>
</dbReference>
<dbReference type="EMBL" id="QOKV01000037">
    <property type="protein sequence ID" value="KAA0677133.1"/>
    <property type="molecule type" value="Genomic_DNA"/>
</dbReference>
<dbReference type="NCBIfam" id="TIGR02623">
    <property type="entry name" value="G1P_cyt_trans"/>
    <property type="match status" value="1"/>
</dbReference>
<evidence type="ECO:0000313" key="3">
    <source>
        <dbReference type="Proteomes" id="UP000476837"/>
    </source>
</evidence>
<evidence type="ECO:0000313" key="2">
    <source>
        <dbReference type="EMBL" id="KAA0677133.1"/>
    </source>
</evidence>
<dbReference type="CDD" id="cd02524">
    <property type="entry name" value="G1P_cytidylyltransferase"/>
    <property type="match status" value="1"/>
</dbReference>
<protein>
    <submittedName>
        <fullName evidence="2">Glucose-1-phosphate cytidylyltransferase</fullName>
        <ecNumber evidence="2">2.7.7.33</ecNumber>
    </submittedName>
</protein>
<organism evidence="2 3">
    <name type="scientific">Azospirillum brasilense</name>
    <dbReference type="NCBI Taxonomy" id="192"/>
    <lineage>
        <taxon>Bacteria</taxon>
        <taxon>Pseudomonadati</taxon>
        <taxon>Pseudomonadota</taxon>
        <taxon>Alphaproteobacteria</taxon>
        <taxon>Rhodospirillales</taxon>
        <taxon>Azospirillaceae</taxon>
        <taxon>Azospirillum</taxon>
    </lineage>
</organism>
<accession>A0A6L3ARK7</accession>
<dbReference type="Gene3D" id="3.90.550.10">
    <property type="entry name" value="Spore Coat Polysaccharide Biosynthesis Protein SpsA, Chain A"/>
    <property type="match status" value="1"/>
</dbReference>
<gene>
    <name evidence="2" type="primary">rfbF</name>
    <name evidence="2" type="ORF">DS837_29875</name>
</gene>
<reference evidence="2 3" key="1">
    <citation type="submission" date="2018-07" db="EMBL/GenBank/DDBJ databases">
        <title>Genome sequence of Roseomonas fauriae ATCC 49958.</title>
        <authorList>
            <person name="Sant'Anna F.H."/>
            <person name="Baldani J.I."/>
            <person name="Zilli J.E."/>
            <person name="Reis V.M."/>
            <person name="Hartmann A."/>
            <person name="Cruz L."/>
            <person name="de Souza E.M."/>
            <person name="de Oliveira Pedrosa F."/>
            <person name="Passaglia L.M.P."/>
        </authorList>
    </citation>
    <scope>NUCLEOTIDE SEQUENCE [LARGE SCALE GENOMIC DNA]</scope>
    <source>
        <strain evidence="2 3">ATCC 49958</strain>
    </source>
</reference>